<keyword evidence="2" id="KW-1185">Reference proteome</keyword>
<dbReference type="Proteomes" id="UP000007148">
    <property type="component" value="Unassembled WGS sequence"/>
</dbReference>
<gene>
    <name evidence="1" type="ORF">PIIN_11492</name>
</gene>
<proteinExistence type="predicted"/>
<dbReference type="InParanoid" id="G4U1S2"/>
<reference evidence="1 2" key="1">
    <citation type="journal article" date="2011" name="PLoS Pathog.">
        <title>Endophytic Life Strategies Decoded by Genome and Transcriptome Analyses of the Mutualistic Root Symbiont Piriformospora indica.</title>
        <authorList>
            <person name="Zuccaro A."/>
            <person name="Lahrmann U."/>
            <person name="Guldener U."/>
            <person name="Langen G."/>
            <person name="Pfiffi S."/>
            <person name="Biedenkopf D."/>
            <person name="Wong P."/>
            <person name="Samans B."/>
            <person name="Grimm C."/>
            <person name="Basiewicz M."/>
            <person name="Murat C."/>
            <person name="Martin F."/>
            <person name="Kogel K.H."/>
        </authorList>
    </citation>
    <scope>NUCLEOTIDE SEQUENCE [LARGE SCALE GENOMIC DNA]</scope>
    <source>
        <strain evidence="1 2">DSM 11827</strain>
    </source>
</reference>
<dbReference type="EMBL" id="CAFZ01001680">
    <property type="protein sequence ID" value="CCA77515.1"/>
    <property type="molecule type" value="Genomic_DNA"/>
</dbReference>
<name>G4U1S2_SERID</name>
<evidence type="ECO:0000313" key="1">
    <source>
        <dbReference type="EMBL" id="CCA77515.1"/>
    </source>
</evidence>
<protein>
    <submittedName>
        <fullName evidence="1">Uncharacterized protein</fullName>
    </submittedName>
</protein>
<sequence>MSMRILSPAEKLPLEIIPEILKFHVTENFEPPERLLLGIVGLYTPPIGESPR</sequence>
<comment type="caution">
    <text evidence="1">The sequence shown here is derived from an EMBL/GenBank/DDBJ whole genome shotgun (WGS) entry which is preliminary data.</text>
</comment>
<dbReference type="HOGENOM" id="CLU_3088090_0_0_1"/>
<organism evidence="1 2">
    <name type="scientific">Serendipita indica (strain DSM 11827)</name>
    <name type="common">Root endophyte fungus</name>
    <name type="synonym">Piriformospora indica</name>
    <dbReference type="NCBI Taxonomy" id="1109443"/>
    <lineage>
        <taxon>Eukaryota</taxon>
        <taxon>Fungi</taxon>
        <taxon>Dikarya</taxon>
        <taxon>Basidiomycota</taxon>
        <taxon>Agaricomycotina</taxon>
        <taxon>Agaricomycetes</taxon>
        <taxon>Sebacinales</taxon>
        <taxon>Serendipitaceae</taxon>
        <taxon>Serendipita</taxon>
    </lineage>
</organism>
<dbReference type="AlphaFoldDB" id="G4U1S2"/>
<evidence type="ECO:0000313" key="2">
    <source>
        <dbReference type="Proteomes" id="UP000007148"/>
    </source>
</evidence>
<accession>G4U1S2</accession>